<dbReference type="SUPFAM" id="SSF53613">
    <property type="entry name" value="Ribokinase-like"/>
    <property type="match status" value="1"/>
</dbReference>
<feature type="binding site" evidence="11">
    <location>
        <position position="123"/>
    </location>
    <ligand>
        <name>ATP</name>
        <dbReference type="ChEBI" id="CHEBI:30616"/>
    </ligand>
</feature>
<protein>
    <recommendedName>
        <fullName evidence="11">Hydroxyethylthiazole kinase</fullName>
        <ecNumber evidence="11">2.7.1.50</ecNumber>
    </recommendedName>
    <alternativeName>
        <fullName evidence="11">4-methyl-5-beta-hydroxyethylthiazole kinase</fullName>
        <shortName evidence="11">TH kinase</shortName>
        <shortName evidence="11">Thz kinase</shortName>
    </alternativeName>
</protein>
<dbReference type="Pfam" id="PF02110">
    <property type="entry name" value="HK"/>
    <property type="match status" value="1"/>
</dbReference>
<name>A0ABW9GF59_9GAMM</name>
<evidence type="ECO:0000256" key="10">
    <source>
        <dbReference type="ARBA" id="ARBA00022977"/>
    </source>
</evidence>
<dbReference type="NCBIfam" id="NF006830">
    <property type="entry name" value="PRK09355.1"/>
    <property type="match status" value="1"/>
</dbReference>
<organism evidence="12 13">
    <name type="scientific">Celerinatantimonas yamalensis</name>
    <dbReference type="NCBI Taxonomy" id="559956"/>
    <lineage>
        <taxon>Bacteria</taxon>
        <taxon>Pseudomonadati</taxon>
        <taxon>Pseudomonadota</taxon>
        <taxon>Gammaproteobacteria</taxon>
        <taxon>Celerinatantimonadaceae</taxon>
        <taxon>Celerinatantimonas</taxon>
    </lineage>
</organism>
<feature type="binding site" evidence="11">
    <location>
        <position position="47"/>
    </location>
    <ligand>
        <name>substrate</name>
    </ligand>
</feature>
<evidence type="ECO:0000256" key="9">
    <source>
        <dbReference type="ARBA" id="ARBA00022842"/>
    </source>
</evidence>
<keyword evidence="10 11" id="KW-0784">Thiamine biosynthesis</keyword>
<dbReference type="InterPro" id="IPR029056">
    <property type="entry name" value="Ribokinase-like"/>
</dbReference>
<dbReference type="Gene3D" id="3.40.1190.20">
    <property type="match status" value="1"/>
</dbReference>
<comment type="function">
    <text evidence="11">Catalyzes the phosphorylation of the hydroxyl group of 4-methyl-5-beta-hydroxyethylthiazole (THZ).</text>
</comment>
<keyword evidence="13" id="KW-1185">Reference proteome</keyword>
<dbReference type="HAMAP" id="MF_00228">
    <property type="entry name" value="Thz_kinase"/>
    <property type="match status" value="1"/>
</dbReference>
<keyword evidence="9 11" id="KW-0460">Magnesium</keyword>
<dbReference type="InterPro" id="IPR000417">
    <property type="entry name" value="Hyethyz_kinase"/>
</dbReference>
<evidence type="ECO:0000313" key="12">
    <source>
        <dbReference type="EMBL" id="MFM2486921.1"/>
    </source>
</evidence>
<evidence type="ECO:0000256" key="7">
    <source>
        <dbReference type="ARBA" id="ARBA00022777"/>
    </source>
</evidence>
<dbReference type="PIRSF" id="PIRSF000513">
    <property type="entry name" value="Thz_kinase"/>
    <property type="match status" value="1"/>
</dbReference>
<evidence type="ECO:0000256" key="2">
    <source>
        <dbReference type="ARBA" id="ARBA00001946"/>
    </source>
</evidence>
<dbReference type="EMBL" id="JBEQCT010000013">
    <property type="protein sequence ID" value="MFM2486921.1"/>
    <property type="molecule type" value="Genomic_DNA"/>
</dbReference>
<evidence type="ECO:0000313" key="13">
    <source>
        <dbReference type="Proteomes" id="UP001629953"/>
    </source>
</evidence>
<keyword evidence="5 11" id="KW-0479">Metal-binding</keyword>
<accession>A0ABW9GF59</accession>
<keyword evidence="8 11" id="KW-0067">ATP-binding</keyword>
<comment type="catalytic activity">
    <reaction evidence="1 11">
        <text>5-(2-hydroxyethyl)-4-methylthiazole + ATP = 4-methyl-5-(2-phosphooxyethyl)-thiazole + ADP + H(+)</text>
        <dbReference type="Rhea" id="RHEA:24212"/>
        <dbReference type="ChEBI" id="CHEBI:15378"/>
        <dbReference type="ChEBI" id="CHEBI:17957"/>
        <dbReference type="ChEBI" id="CHEBI:30616"/>
        <dbReference type="ChEBI" id="CHEBI:58296"/>
        <dbReference type="ChEBI" id="CHEBI:456216"/>
        <dbReference type="EC" id="2.7.1.50"/>
    </reaction>
</comment>
<keyword evidence="6 11" id="KW-0547">Nucleotide-binding</keyword>
<proteinExistence type="inferred from homology"/>
<keyword evidence="4 11" id="KW-0808">Transferase</keyword>
<keyword evidence="7 11" id="KW-0418">Kinase</keyword>
<gene>
    <name evidence="11 12" type="primary">thiM</name>
    <name evidence="12" type="ORF">ABUE30_17965</name>
</gene>
<dbReference type="Proteomes" id="UP001629953">
    <property type="component" value="Unassembled WGS sequence"/>
</dbReference>
<sequence>MLFHCEDLIENIRQVREHNPLIINLTNDVVTNVSANMLLACGASPIMAHSRRELDELIAQAQAVVINIGTLDEIRVARMQMAIDAANRYQKLVVLDPVGCGASQYRTQTAQHFVECTDHLVIRANASELLALADRPRQGQGVDSGDDSTAAIAAAKFLQQQWPHKPLLEISISGACDQLILRDQHYQITNGHPMMTHITGTGCSLSALTAAYRSTHPAGLLTSAAVMSIAGEIAASQVQGPAALQQLLIDTIYQLSAEQMHQHLNLEWVS</sequence>
<comment type="similarity">
    <text evidence="11">Belongs to the Thz kinase family.</text>
</comment>
<evidence type="ECO:0000256" key="11">
    <source>
        <dbReference type="HAMAP-Rule" id="MF_00228"/>
    </source>
</evidence>
<comment type="cofactor">
    <cofactor evidence="2 11">
        <name>Mg(2+)</name>
        <dbReference type="ChEBI" id="CHEBI:18420"/>
    </cofactor>
</comment>
<feature type="binding site" evidence="11">
    <location>
        <position position="200"/>
    </location>
    <ligand>
        <name>substrate</name>
    </ligand>
</feature>
<reference evidence="12 13" key="1">
    <citation type="journal article" date="2013" name="Int. J. Syst. Evol. Microbiol.">
        <title>Celerinatantimonas yamalensis sp. nov., a cold-adapted diazotrophic bacterium from a cold permafrost brine.</title>
        <authorList>
            <person name="Shcherbakova V."/>
            <person name="Chuvilskaya N."/>
            <person name="Rivkina E."/>
            <person name="Demidov N."/>
            <person name="Uchaeva V."/>
            <person name="Suetin S."/>
            <person name="Suzina N."/>
            <person name="Gilichinsky D."/>
        </authorList>
    </citation>
    <scope>NUCLEOTIDE SEQUENCE [LARGE SCALE GENOMIC DNA]</scope>
    <source>
        <strain evidence="12 13">C7</strain>
    </source>
</reference>
<evidence type="ECO:0000256" key="6">
    <source>
        <dbReference type="ARBA" id="ARBA00022741"/>
    </source>
</evidence>
<dbReference type="RefSeq" id="WP_408625221.1">
    <property type="nucleotide sequence ID" value="NZ_JBEQCT010000013.1"/>
</dbReference>
<dbReference type="PRINTS" id="PR01099">
    <property type="entry name" value="HYETHTZKNASE"/>
</dbReference>
<evidence type="ECO:0000256" key="8">
    <source>
        <dbReference type="ARBA" id="ARBA00022840"/>
    </source>
</evidence>
<dbReference type="GO" id="GO:0004417">
    <property type="term" value="F:hydroxyethylthiazole kinase activity"/>
    <property type="evidence" value="ECO:0007669"/>
    <property type="project" value="UniProtKB-EC"/>
</dbReference>
<evidence type="ECO:0000256" key="4">
    <source>
        <dbReference type="ARBA" id="ARBA00022679"/>
    </source>
</evidence>
<comment type="pathway">
    <text evidence="3 11">Cofactor biosynthesis; thiamine diphosphate biosynthesis; 4-methyl-5-(2-phosphoethyl)-thiazole from 5-(2-hydroxyethyl)-4-methylthiazole: step 1/1.</text>
</comment>
<comment type="caution">
    <text evidence="12">The sequence shown here is derived from an EMBL/GenBank/DDBJ whole genome shotgun (WGS) entry which is preliminary data.</text>
</comment>
<dbReference type="EC" id="2.7.1.50" evidence="11"/>
<evidence type="ECO:0000256" key="3">
    <source>
        <dbReference type="ARBA" id="ARBA00004868"/>
    </source>
</evidence>
<evidence type="ECO:0000256" key="1">
    <source>
        <dbReference type="ARBA" id="ARBA00001771"/>
    </source>
</evidence>
<dbReference type="CDD" id="cd01170">
    <property type="entry name" value="THZ_kinase"/>
    <property type="match status" value="1"/>
</dbReference>
<evidence type="ECO:0000256" key="5">
    <source>
        <dbReference type="ARBA" id="ARBA00022723"/>
    </source>
</evidence>
<feature type="binding site" evidence="11">
    <location>
        <position position="173"/>
    </location>
    <ligand>
        <name>ATP</name>
        <dbReference type="ChEBI" id="CHEBI:30616"/>
    </ligand>
</feature>